<dbReference type="AlphaFoldDB" id="A0A9P5CPK8"/>
<comment type="caution">
    <text evidence="2">The sequence shown here is derived from an EMBL/GenBank/DDBJ whole genome shotgun (WGS) entry which is preliminary data.</text>
</comment>
<dbReference type="OrthoDB" id="5419162at2759"/>
<gene>
    <name evidence="2" type="ORF">M406DRAFT_19912</name>
</gene>
<keyword evidence="3" id="KW-1185">Reference proteome</keyword>
<dbReference type="Proteomes" id="UP000803844">
    <property type="component" value="Unassembled WGS sequence"/>
</dbReference>
<name>A0A9P5CPK8_CRYP1</name>
<proteinExistence type="predicted"/>
<accession>A0A9P5CPK8</accession>
<evidence type="ECO:0000313" key="3">
    <source>
        <dbReference type="Proteomes" id="UP000803844"/>
    </source>
</evidence>
<dbReference type="RefSeq" id="XP_040777224.1">
    <property type="nucleotide sequence ID" value="XM_040915450.1"/>
</dbReference>
<feature type="region of interest" description="Disordered" evidence="1">
    <location>
        <begin position="15"/>
        <end position="147"/>
    </location>
</feature>
<reference evidence="2" key="1">
    <citation type="journal article" date="2020" name="Phytopathology">
        <title>Genome sequence of the chestnut blight fungus Cryphonectria parasitica EP155: A fundamental resource for an archetypical invasive plant pathogen.</title>
        <authorList>
            <person name="Crouch J.A."/>
            <person name="Dawe A."/>
            <person name="Aerts A."/>
            <person name="Barry K."/>
            <person name="Churchill A.C.L."/>
            <person name="Grimwood J."/>
            <person name="Hillman B."/>
            <person name="Milgroom M.G."/>
            <person name="Pangilinan J."/>
            <person name="Smith M."/>
            <person name="Salamov A."/>
            <person name="Schmutz J."/>
            <person name="Yadav J."/>
            <person name="Grigoriev I.V."/>
            <person name="Nuss D."/>
        </authorList>
    </citation>
    <scope>NUCLEOTIDE SEQUENCE</scope>
    <source>
        <strain evidence="2">EP155</strain>
    </source>
</reference>
<feature type="compositionally biased region" description="Pro residues" evidence="1">
    <location>
        <begin position="67"/>
        <end position="78"/>
    </location>
</feature>
<dbReference type="GeneID" id="63832579"/>
<feature type="compositionally biased region" description="Basic and acidic residues" evidence="1">
    <location>
        <begin position="124"/>
        <end position="133"/>
    </location>
</feature>
<evidence type="ECO:0000256" key="1">
    <source>
        <dbReference type="SAM" id="MobiDB-lite"/>
    </source>
</evidence>
<feature type="non-terminal residue" evidence="2">
    <location>
        <position position="147"/>
    </location>
</feature>
<evidence type="ECO:0000313" key="2">
    <source>
        <dbReference type="EMBL" id="KAF3766263.1"/>
    </source>
</evidence>
<organism evidence="2 3">
    <name type="scientific">Cryphonectria parasitica (strain ATCC 38755 / EP155)</name>
    <dbReference type="NCBI Taxonomy" id="660469"/>
    <lineage>
        <taxon>Eukaryota</taxon>
        <taxon>Fungi</taxon>
        <taxon>Dikarya</taxon>
        <taxon>Ascomycota</taxon>
        <taxon>Pezizomycotina</taxon>
        <taxon>Sordariomycetes</taxon>
        <taxon>Sordariomycetidae</taxon>
        <taxon>Diaporthales</taxon>
        <taxon>Cryphonectriaceae</taxon>
        <taxon>Cryphonectria-Endothia species complex</taxon>
        <taxon>Cryphonectria</taxon>
    </lineage>
</organism>
<feature type="non-terminal residue" evidence="2">
    <location>
        <position position="1"/>
    </location>
</feature>
<dbReference type="EMBL" id="MU032347">
    <property type="protein sequence ID" value="KAF3766263.1"/>
    <property type="molecule type" value="Genomic_DNA"/>
</dbReference>
<protein>
    <submittedName>
        <fullName evidence="2">Uncharacterized protein</fullName>
    </submittedName>
</protein>
<sequence>PLDEDMDSTAMAEAMGFSGFGMQPGAKKRKFNPHADASVSGLPKKPSAAGSRNTTGANSAPLGQRSLPPPSASLPSRPPIAAVPRHAQNQRQSGRRMRGSDQNADDQPWWEGYYDAKMNQNPWERLEKQRGLEPRGTWLTRHTNANA</sequence>